<evidence type="ECO:0000313" key="2">
    <source>
        <dbReference type="EMBL" id="OON16427.1"/>
    </source>
</evidence>
<protein>
    <recommendedName>
        <fullName evidence="1">Integrase zinc-binding domain-containing protein</fullName>
    </recommendedName>
</protein>
<proteinExistence type="predicted"/>
<feature type="domain" description="Integrase zinc-binding" evidence="1">
    <location>
        <begin position="34"/>
        <end position="81"/>
    </location>
</feature>
<dbReference type="AlphaFoldDB" id="A0A1S8WPV6"/>
<dbReference type="PANTHER" id="PTHR47331">
    <property type="entry name" value="PHD-TYPE DOMAIN-CONTAINING PROTEIN"/>
    <property type="match status" value="1"/>
</dbReference>
<evidence type="ECO:0000313" key="3">
    <source>
        <dbReference type="Proteomes" id="UP000243686"/>
    </source>
</evidence>
<organism evidence="2 3">
    <name type="scientific">Opisthorchis viverrini</name>
    <name type="common">Southeast Asian liver fluke</name>
    <dbReference type="NCBI Taxonomy" id="6198"/>
    <lineage>
        <taxon>Eukaryota</taxon>
        <taxon>Metazoa</taxon>
        <taxon>Spiralia</taxon>
        <taxon>Lophotrochozoa</taxon>
        <taxon>Platyhelminthes</taxon>
        <taxon>Trematoda</taxon>
        <taxon>Digenea</taxon>
        <taxon>Opisthorchiida</taxon>
        <taxon>Opisthorchiata</taxon>
        <taxon>Opisthorchiidae</taxon>
        <taxon>Opisthorchis</taxon>
    </lineage>
</organism>
<dbReference type="Proteomes" id="UP000243686">
    <property type="component" value="Unassembled WGS sequence"/>
</dbReference>
<dbReference type="EMBL" id="KV897539">
    <property type="protein sequence ID" value="OON16427.1"/>
    <property type="molecule type" value="Genomic_DNA"/>
</dbReference>
<evidence type="ECO:0000259" key="1">
    <source>
        <dbReference type="Pfam" id="PF17921"/>
    </source>
</evidence>
<dbReference type="Pfam" id="PF17921">
    <property type="entry name" value="Integrase_H2C2"/>
    <property type="match status" value="1"/>
</dbReference>
<gene>
    <name evidence="2" type="ORF">X801_07761</name>
</gene>
<keyword evidence="3" id="KW-1185">Reference proteome</keyword>
<sequence length="132" mass="14949">MLNDILCVGNRLNYCDYLALKHPPILPSRYTATELLVMYYHKIQGHCGASDVLASVRQAFWPISGPTTVKRVIGKCSACRRPRVERGWRCFSYVGIDNFGPMLTKRDRSMEKSYGCLLTCLQTGVAHIKIVH</sequence>
<accession>A0A1S8WPV6</accession>
<dbReference type="PANTHER" id="PTHR47331:SF1">
    <property type="entry name" value="GAG-LIKE PROTEIN"/>
    <property type="match status" value="1"/>
</dbReference>
<dbReference type="InterPro" id="IPR041588">
    <property type="entry name" value="Integrase_H2C2"/>
</dbReference>
<reference evidence="2 3" key="1">
    <citation type="submission" date="2015-03" db="EMBL/GenBank/DDBJ databases">
        <title>Draft genome of the nematode, Opisthorchis viverrini.</title>
        <authorList>
            <person name="Mitreva M."/>
        </authorList>
    </citation>
    <scope>NUCLEOTIDE SEQUENCE [LARGE SCALE GENOMIC DNA]</scope>
    <source>
        <strain evidence="2">Khon Kaen</strain>
    </source>
</reference>
<name>A0A1S8WPV6_OPIVI</name>